<feature type="transmembrane region" description="Helical" evidence="6">
    <location>
        <begin position="180"/>
        <end position="201"/>
    </location>
</feature>
<feature type="transmembrane region" description="Helical" evidence="6">
    <location>
        <begin position="95"/>
        <end position="115"/>
    </location>
</feature>
<keyword evidence="2" id="KW-1003">Cell membrane</keyword>
<dbReference type="SUPFAM" id="SSF103481">
    <property type="entry name" value="Multidrug resistance efflux transporter EmrE"/>
    <property type="match status" value="2"/>
</dbReference>
<comment type="subcellular location">
    <subcellularLocation>
        <location evidence="1">Cell membrane</location>
        <topology evidence="1">Multi-pass membrane protein</topology>
    </subcellularLocation>
</comment>
<organism evidence="8 9">
    <name type="scientific">Acetobacteroides hydrogenigenes</name>
    <dbReference type="NCBI Taxonomy" id="979970"/>
    <lineage>
        <taxon>Bacteria</taxon>
        <taxon>Pseudomonadati</taxon>
        <taxon>Bacteroidota</taxon>
        <taxon>Bacteroidia</taxon>
        <taxon>Bacteroidales</taxon>
        <taxon>Rikenellaceae</taxon>
        <taxon>Acetobacteroides</taxon>
    </lineage>
</organism>
<dbReference type="Pfam" id="PF00892">
    <property type="entry name" value="EamA"/>
    <property type="match status" value="2"/>
</dbReference>
<feature type="transmembrane region" description="Helical" evidence="6">
    <location>
        <begin position="67"/>
        <end position="83"/>
    </location>
</feature>
<evidence type="ECO:0000256" key="6">
    <source>
        <dbReference type="SAM" id="Phobius"/>
    </source>
</evidence>
<protein>
    <submittedName>
        <fullName evidence="8">Threonine/homoserine efflux transporter RhtA</fullName>
    </submittedName>
</protein>
<evidence type="ECO:0000256" key="3">
    <source>
        <dbReference type="ARBA" id="ARBA00022692"/>
    </source>
</evidence>
<feature type="transmembrane region" description="Helical" evidence="6">
    <location>
        <begin position="269"/>
        <end position="289"/>
    </location>
</feature>
<evidence type="ECO:0000256" key="5">
    <source>
        <dbReference type="ARBA" id="ARBA00023136"/>
    </source>
</evidence>
<accession>A0A4R2EWU7</accession>
<feature type="transmembrane region" description="Helical" evidence="6">
    <location>
        <begin position="146"/>
        <end position="168"/>
    </location>
</feature>
<feature type="transmembrane region" description="Helical" evidence="6">
    <location>
        <begin position="5"/>
        <end position="25"/>
    </location>
</feature>
<evidence type="ECO:0000256" key="1">
    <source>
        <dbReference type="ARBA" id="ARBA00004651"/>
    </source>
</evidence>
<dbReference type="Gene3D" id="1.10.3730.20">
    <property type="match status" value="1"/>
</dbReference>
<dbReference type="GO" id="GO:0005886">
    <property type="term" value="C:plasma membrane"/>
    <property type="evidence" value="ECO:0007669"/>
    <property type="project" value="UniProtKB-SubCell"/>
</dbReference>
<dbReference type="InterPro" id="IPR000620">
    <property type="entry name" value="EamA_dom"/>
</dbReference>
<feature type="transmembrane region" description="Helical" evidence="6">
    <location>
        <begin position="122"/>
        <end position="140"/>
    </location>
</feature>
<feature type="transmembrane region" description="Helical" evidence="6">
    <location>
        <begin position="213"/>
        <end position="234"/>
    </location>
</feature>
<dbReference type="OrthoDB" id="9805239at2"/>
<keyword evidence="3 6" id="KW-0812">Transmembrane</keyword>
<gene>
    <name evidence="8" type="ORF">CLV25_101387</name>
</gene>
<dbReference type="AlphaFoldDB" id="A0A4R2EWU7"/>
<feature type="transmembrane region" description="Helical" evidence="6">
    <location>
        <begin position="31"/>
        <end position="55"/>
    </location>
</feature>
<dbReference type="Proteomes" id="UP000294830">
    <property type="component" value="Unassembled WGS sequence"/>
</dbReference>
<dbReference type="PANTHER" id="PTHR32322:SF18">
    <property type="entry name" value="S-ADENOSYLMETHIONINE_S-ADENOSYLHOMOCYSTEINE TRANSPORTER"/>
    <property type="match status" value="1"/>
</dbReference>
<name>A0A4R2EWU7_9BACT</name>
<reference evidence="8 9" key="1">
    <citation type="submission" date="2019-03" db="EMBL/GenBank/DDBJ databases">
        <title>Genomic Encyclopedia of Archaeal and Bacterial Type Strains, Phase II (KMG-II): from individual species to whole genera.</title>
        <authorList>
            <person name="Goeker M."/>
        </authorList>
    </citation>
    <scope>NUCLEOTIDE SEQUENCE [LARGE SCALE GENOMIC DNA]</scope>
    <source>
        <strain evidence="8 9">RL-C</strain>
    </source>
</reference>
<evidence type="ECO:0000313" key="9">
    <source>
        <dbReference type="Proteomes" id="UP000294830"/>
    </source>
</evidence>
<feature type="domain" description="EamA" evidence="7">
    <location>
        <begin position="9"/>
        <end position="139"/>
    </location>
</feature>
<comment type="caution">
    <text evidence="8">The sequence shown here is derived from an EMBL/GenBank/DDBJ whole genome shotgun (WGS) entry which is preliminary data.</text>
</comment>
<evidence type="ECO:0000256" key="4">
    <source>
        <dbReference type="ARBA" id="ARBA00022989"/>
    </source>
</evidence>
<feature type="domain" description="EamA" evidence="7">
    <location>
        <begin position="151"/>
        <end position="284"/>
    </location>
</feature>
<dbReference type="RefSeq" id="WP_131837943.1">
    <property type="nucleotide sequence ID" value="NZ_SLWB01000001.1"/>
</dbReference>
<keyword evidence="5 6" id="KW-0472">Membrane</keyword>
<proteinExistence type="predicted"/>
<keyword evidence="4 6" id="KW-1133">Transmembrane helix</keyword>
<dbReference type="InterPro" id="IPR050638">
    <property type="entry name" value="AA-Vitamin_Transporters"/>
</dbReference>
<evidence type="ECO:0000313" key="8">
    <source>
        <dbReference type="EMBL" id="TCN73168.1"/>
    </source>
</evidence>
<dbReference type="PANTHER" id="PTHR32322">
    <property type="entry name" value="INNER MEMBRANE TRANSPORTER"/>
    <property type="match status" value="1"/>
</dbReference>
<sequence>MRNNLLVYTSIIGAIIFWSLSFVWYKTALLYFSPTGIIIFRLSLSSIILLTIGLLIRQIQKLKIRDFKLFLTMTFFEPFIYSLCEANGLTMVSSTLAAVIVATIPLFTPLGAFLFFKEKISIQNAIGILLSVVGVVLVAYQSGNQATGSILGILLMFGAVVAAIGYVISLKKLTQRYNSFSIVTYQSILAALLMLPVFFATDRLTPSMFTSEALIPILKLTIFASIIAFLLYAYSLRHFSIAKINVFLNLIPVFTAIAAYFLQGDRFSTINLVGIAVTLAGLYVSQVNLNAQKTLQVNS</sequence>
<evidence type="ECO:0000259" key="7">
    <source>
        <dbReference type="Pfam" id="PF00892"/>
    </source>
</evidence>
<feature type="transmembrane region" description="Helical" evidence="6">
    <location>
        <begin position="246"/>
        <end position="263"/>
    </location>
</feature>
<dbReference type="InterPro" id="IPR037185">
    <property type="entry name" value="EmrE-like"/>
</dbReference>
<keyword evidence="9" id="KW-1185">Reference proteome</keyword>
<evidence type="ECO:0000256" key="2">
    <source>
        <dbReference type="ARBA" id="ARBA00022475"/>
    </source>
</evidence>
<dbReference type="EMBL" id="SLWB01000001">
    <property type="protein sequence ID" value="TCN73168.1"/>
    <property type="molecule type" value="Genomic_DNA"/>
</dbReference>